<dbReference type="EMBL" id="QKTX01000040">
    <property type="protein sequence ID" value="PZV75230.1"/>
    <property type="molecule type" value="Genomic_DNA"/>
</dbReference>
<comment type="caution">
    <text evidence="3">The sequence shown here is derived from an EMBL/GenBank/DDBJ whole genome shotgun (WGS) entry which is preliminary data.</text>
</comment>
<dbReference type="PANTHER" id="PTHR33408">
    <property type="entry name" value="TRANSPOSASE"/>
    <property type="match status" value="1"/>
</dbReference>
<evidence type="ECO:0000259" key="1">
    <source>
        <dbReference type="Pfam" id="PF05598"/>
    </source>
</evidence>
<evidence type="ECO:0000313" key="3">
    <source>
        <dbReference type="EMBL" id="PZV75230.1"/>
    </source>
</evidence>
<dbReference type="InterPro" id="IPR008490">
    <property type="entry name" value="Transposase_InsH_N"/>
</dbReference>
<name>A0A326RI42_9BACT</name>
<feature type="domain" description="Transposase DDE" evidence="2">
    <location>
        <begin position="386"/>
        <end position="511"/>
    </location>
</feature>
<reference evidence="3 4" key="1">
    <citation type="submission" date="2018-06" db="EMBL/GenBank/DDBJ databases">
        <title>Genomic Encyclopedia of Archaeal and Bacterial Type Strains, Phase II (KMG-II): from individual species to whole genera.</title>
        <authorList>
            <person name="Goeker M."/>
        </authorList>
    </citation>
    <scope>NUCLEOTIDE SEQUENCE [LARGE SCALE GENOMIC DNA]</scope>
    <source>
        <strain evidence="3 4">T4</strain>
    </source>
</reference>
<dbReference type="PANTHER" id="PTHR33408:SF2">
    <property type="entry name" value="TRANSPOSASE DDE DOMAIN-CONTAINING PROTEIN"/>
    <property type="match status" value="1"/>
</dbReference>
<proteinExistence type="predicted"/>
<keyword evidence="4" id="KW-1185">Reference proteome</keyword>
<gene>
    <name evidence="3" type="ORF">CLV31_1401</name>
</gene>
<dbReference type="Pfam" id="PF05598">
    <property type="entry name" value="DUF772"/>
    <property type="match status" value="1"/>
</dbReference>
<sequence length="512" mass="58815">MQKQDSNIVFKDYTPNQLMLLPPSLEELIPAHHPARTVNSVMDQIDLSPVFVYYSQNGASSYHPRMLLKILVYGYLENCFSSRKLEKATRENIVYMWLSGMQRPDHHTINRFRSERLKQVIDDIFSKVVLLLYEAELLDIKEVYTDGTKIEANANRYTFVWGKAIKKNTERISKQLKELWEYAGSVAAQELDSQEPDFINPSPEKVSQTVDKINQALQGKSVDKKVKQKLNYAKKNWPAKLEEYAQKEQILAGRNSYSKTDPDATFMRMKEDHMKNGQLKPAYNLQLSTHGQFVVNYSLHPNPTDTLTLKPHLEKYCQLYGFYPSNCTADAGYGSEENYCFLEENQIEAFVKYNYFHKELQQESKGKKVYGLLDNLHYDSKNDRYICPMGQPMEKSGKSTSKTSTGFIQHYSHYRAKNCSRCPLAAACHPGEGNKVIKVNTRLKQQKAKAKERLTSELGIQKRKQRATDVEPVFGHLKYNKGRSRFMLRGSEKVAIETGLLAIAHNLAKMAG</sequence>
<dbReference type="Proteomes" id="UP000248917">
    <property type="component" value="Unassembled WGS sequence"/>
</dbReference>
<dbReference type="InterPro" id="IPR047629">
    <property type="entry name" value="IS1182_transpos"/>
</dbReference>
<accession>A0A326RI42</accession>
<dbReference type="RefSeq" id="WP_111395177.1">
    <property type="nucleotide sequence ID" value="NZ_QKTX01000040.1"/>
</dbReference>
<organism evidence="3 4">
    <name type="scientific">Algoriphagus aquaeductus</name>
    <dbReference type="NCBI Taxonomy" id="475299"/>
    <lineage>
        <taxon>Bacteria</taxon>
        <taxon>Pseudomonadati</taxon>
        <taxon>Bacteroidota</taxon>
        <taxon>Cytophagia</taxon>
        <taxon>Cytophagales</taxon>
        <taxon>Cyclobacteriaceae</taxon>
        <taxon>Algoriphagus</taxon>
    </lineage>
</organism>
<protein>
    <submittedName>
        <fullName evidence="3">IS4 family transposase</fullName>
    </submittedName>
</protein>
<feature type="domain" description="Transposase InsH N-terminal" evidence="1">
    <location>
        <begin position="24"/>
        <end position="114"/>
    </location>
</feature>
<dbReference type="NCBIfam" id="NF033551">
    <property type="entry name" value="transpos_IS1182"/>
    <property type="match status" value="1"/>
</dbReference>
<dbReference type="InterPro" id="IPR025668">
    <property type="entry name" value="Tnp_DDE_dom"/>
</dbReference>
<dbReference type="AlphaFoldDB" id="A0A326RI42"/>
<evidence type="ECO:0000313" key="4">
    <source>
        <dbReference type="Proteomes" id="UP000248917"/>
    </source>
</evidence>
<dbReference type="OrthoDB" id="1121830at2"/>
<evidence type="ECO:0000259" key="2">
    <source>
        <dbReference type="Pfam" id="PF13751"/>
    </source>
</evidence>
<dbReference type="Pfam" id="PF13751">
    <property type="entry name" value="DDE_Tnp_1_6"/>
    <property type="match status" value="1"/>
</dbReference>